<accession>A0ABY7TSX8</accession>
<proteinExistence type="predicted"/>
<organism evidence="1 2">
    <name type="scientific">Novosphingobium humi</name>
    <dbReference type="NCBI Taxonomy" id="2282397"/>
    <lineage>
        <taxon>Bacteria</taxon>
        <taxon>Pseudomonadati</taxon>
        <taxon>Pseudomonadota</taxon>
        <taxon>Alphaproteobacteria</taxon>
        <taxon>Sphingomonadales</taxon>
        <taxon>Sphingomonadaceae</taxon>
        <taxon>Novosphingobium</taxon>
    </lineage>
</organism>
<dbReference type="EMBL" id="CP117417">
    <property type="protein sequence ID" value="WCT76322.1"/>
    <property type="molecule type" value="Genomic_DNA"/>
</dbReference>
<name>A0ABY7TSX8_9SPHN</name>
<reference evidence="1 2" key="1">
    <citation type="submission" date="2023-02" db="EMBL/GenBank/DDBJ databases">
        <title>Genome sequence of Novosphingobium humi KACC 19094.</title>
        <authorList>
            <person name="Kim S."/>
            <person name="Heo J."/>
            <person name="Kwon S.-W."/>
        </authorList>
    </citation>
    <scope>NUCLEOTIDE SEQUENCE [LARGE SCALE GENOMIC DNA]</scope>
    <source>
        <strain evidence="1 2">KACC 19094</strain>
    </source>
</reference>
<sequence length="42" mass="4127">MPMPKAAAAIATVALLFTTALLAIDRVIAGAVQCGALACLNA</sequence>
<protein>
    <submittedName>
        <fullName evidence="1">Uncharacterized protein</fullName>
    </submittedName>
</protein>
<evidence type="ECO:0000313" key="1">
    <source>
        <dbReference type="EMBL" id="WCT76322.1"/>
    </source>
</evidence>
<dbReference type="Proteomes" id="UP001218231">
    <property type="component" value="Chromosome"/>
</dbReference>
<evidence type="ECO:0000313" key="2">
    <source>
        <dbReference type="Proteomes" id="UP001218231"/>
    </source>
</evidence>
<dbReference type="RefSeq" id="WP_273616773.1">
    <property type="nucleotide sequence ID" value="NZ_CP117417.1"/>
</dbReference>
<gene>
    <name evidence="1" type="ORF">PQ457_10200</name>
</gene>
<keyword evidence="2" id="KW-1185">Reference proteome</keyword>